<sequence>MCIQNHIEQKREYEELAASVTRGREDIAAGRVVSHEEAISRVWRILANEKNSSGN</sequence>
<dbReference type="AlphaFoldDB" id="A0AAF0YQ63"/>
<organism evidence="1 2">
    <name type="scientific">Neisseria perflava</name>
    <dbReference type="NCBI Taxonomy" id="33053"/>
    <lineage>
        <taxon>Bacteria</taxon>
        <taxon>Pseudomonadati</taxon>
        <taxon>Pseudomonadota</taxon>
        <taxon>Betaproteobacteria</taxon>
        <taxon>Neisseriales</taxon>
        <taxon>Neisseriaceae</taxon>
        <taxon>Neisseria</taxon>
    </lineage>
</organism>
<reference evidence="2" key="1">
    <citation type="submission" date="2017-12" db="EMBL/GenBank/DDBJ databases">
        <title>Phylogenetic diversity of female urinary microbiome.</title>
        <authorList>
            <person name="Thomas-White K."/>
            <person name="Wolfe A.J."/>
        </authorList>
    </citation>
    <scope>NUCLEOTIDE SEQUENCE [LARGE SCALE GENOMIC DNA]</scope>
    <source>
        <strain evidence="2">UMB0023</strain>
    </source>
</reference>
<keyword evidence="2" id="KW-1185">Reference proteome</keyword>
<accession>A0AAF0YQ63</accession>
<dbReference type="Proteomes" id="UP000234781">
    <property type="component" value="Chromosome"/>
</dbReference>
<protein>
    <submittedName>
        <fullName evidence="1">Uncharacterized protein</fullName>
    </submittedName>
</protein>
<proteinExistence type="predicted"/>
<dbReference type="EMBL" id="CP136962">
    <property type="protein sequence ID" value="WOS97599.1"/>
    <property type="molecule type" value="Genomic_DNA"/>
</dbReference>
<gene>
    <name evidence="1" type="ORF">CYJ98_008485</name>
</gene>
<evidence type="ECO:0000313" key="2">
    <source>
        <dbReference type="Proteomes" id="UP000234781"/>
    </source>
</evidence>
<name>A0AAF0YQ63_NEIPE</name>
<evidence type="ECO:0000313" key="1">
    <source>
        <dbReference type="EMBL" id="WOS97599.1"/>
    </source>
</evidence>
<dbReference type="RefSeq" id="WP_162817336.1">
    <property type="nucleotide sequence ID" value="NZ_CP136962.1"/>
</dbReference>